<feature type="compositionally biased region" description="Basic residues" evidence="1">
    <location>
        <begin position="432"/>
        <end position="444"/>
    </location>
</feature>
<evidence type="ECO:0000256" key="1">
    <source>
        <dbReference type="SAM" id="MobiDB-lite"/>
    </source>
</evidence>
<feature type="compositionally biased region" description="Basic residues" evidence="1">
    <location>
        <begin position="297"/>
        <end position="306"/>
    </location>
</feature>
<accession>A0A6J4J2G8</accession>
<feature type="compositionally biased region" description="Basic residues" evidence="1">
    <location>
        <begin position="318"/>
        <end position="327"/>
    </location>
</feature>
<gene>
    <name evidence="2" type="ORF">AVDCRST_MAG57-3166</name>
</gene>
<feature type="compositionally biased region" description="Basic and acidic residues" evidence="1">
    <location>
        <begin position="497"/>
        <end position="530"/>
    </location>
</feature>
<feature type="compositionally biased region" description="Basic residues" evidence="1">
    <location>
        <begin position="71"/>
        <end position="84"/>
    </location>
</feature>
<feature type="compositionally biased region" description="Basic and acidic residues" evidence="1">
    <location>
        <begin position="422"/>
        <end position="431"/>
    </location>
</feature>
<feature type="compositionally biased region" description="Basic residues" evidence="1">
    <location>
        <begin position="153"/>
        <end position="167"/>
    </location>
</feature>
<protein>
    <submittedName>
        <fullName evidence="2">Flagellar M-ring protein FliF</fullName>
    </submittedName>
</protein>
<feature type="non-terminal residue" evidence="2">
    <location>
        <position position="1"/>
    </location>
</feature>
<feature type="compositionally biased region" description="Basic residues" evidence="1">
    <location>
        <begin position="380"/>
        <end position="412"/>
    </location>
</feature>
<feature type="non-terminal residue" evidence="2">
    <location>
        <position position="530"/>
    </location>
</feature>
<feature type="region of interest" description="Disordered" evidence="1">
    <location>
        <begin position="1"/>
        <end position="530"/>
    </location>
</feature>
<feature type="compositionally biased region" description="Basic and acidic residues" evidence="1">
    <location>
        <begin position="61"/>
        <end position="70"/>
    </location>
</feature>
<feature type="compositionally biased region" description="Basic residues" evidence="1">
    <location>
        <begin position="106"/>
        <end position="124"/>
    </location>
</feature>
<organism evidence="2">
    <name type="scientific">uncultured Blastococcus sp</name>
    <dbReference type="NCBI Taxonomy" id="217144"/>
    <lineage>
        <taxon>Bacteria</taxon>
        <taxon>Bacillati</taxon>
        <taxon>Actinomycetota</taxon>
        <taxon>Actinomycetes</taxon>
        <taxon>Geodermatophilales</taxon>
        <taxon>Geodermatophilaceae</taxon>
        <taxon>Blastococcus</taxon>
        <taxon>environmental samples</taxon>
    </lineage>
</organism>
<keyword evidence="2" id="KW-0969">Cilium</keyword>
<name>A0A6J4J2G8_9ACTN</name>
<feature type="compositionally biased region" description="Basic and acidic residues" evidence="1">
    <location>
        <begin position="334"/>
        <end position="358"/>
    </location>
</feature>
<feature type="compositionally biased region" description="Basic residues" evidence="1">
    <location>
        <begin position="359"/>
        <end position="370"/>
    </location>
</feature>
<keyword evidence="2" id="KW-0282">Flagellum</keyword>
<reference evidence="2" key="1">
    <citation type="submission" date="2020-02" db="EMBL/GenBank/DDBJ databases">
        <authorList>
            <person name="Meier V. D."/>
        </authorList>
    </citation>
    <scope>NUCLEOTIDE SEQUENCE</scope>
    <source>
        <strain evidence="2">AVDCRST_MAG57</strain>
    </source>
</reference>
<keyword evidence="2" id="KW-0966">Cell projection</keyword>
<feature type="compositionally biased region" description="Basic and acidic residues" evidence="1">
    <location>
        <begin position="1"/>
        <end position="11"/>
    </location>
</feature>
<proteinExistence type="predicted"/>
<feature type="compositionally biased region" description="Basic and acidic residues" evidence="1">
    <location>
        <begin position="274"/>
        <end position="283"/>
    </location>
</feature>
<feature type="compositionally biased region" description="Basic residues" evidence="1">
    <location>
        <begin position="254"/>
        <end position="273"/>
    </location>
</feature>
<dbReference type="EMBL" id="CADCTI010000239">
    <property type="protein sequence ID" value="CAA9266126.1"/>
    <property type="molecule type" value="Genomic_DNA"/>
</dbReference>
<sequence>ECGPRRDDGARPLHVLLDQPGAEGRHRPAARRAASRRVLLLPLDHRPHPGPAVLQPGLHRRLGDRGGAERRGRRLRAHRRRRHDPGRQGLGVRPAPADERPGAARRPGHRVRAAGRAGHHHKRVPAAGHLPAGARGRALQDAGGAGRRQLGGRARRPAGGRGLRHRRGEADRLGAAGPGAGHVPLRRADPGGHQPRLLQRPGHGARPGHRRRLLRPGPLGRRGGHDGGRRRRPLAGGDRLRGAAVGQRAEDPRLRRRARPLRRLGPRRRRPRRARDDVGDLHLRRGHPAHLGDHDRRGLHRRRRAGRWCPRPGEHARRGGQRGRRRVGLQQGVEYREQRRRQDHDGRAGRAGRAEPAHRVRRHGRRRRRQPQPAADARPHDHRGRPRRGPRRRHHRRLAALRHHGRRRRRRRDGGGPRGRGRRADVVDDPHRWHRRRHRARRPGRVAALAPAAGGRGGLRAPRAVRRDARRAGPAARVEQPGRGADRQPPVGARSRRTAEGARGDLRHGERAPGRGRGDAARLADGEQVM</sequence>
<dbReference type="AlphaFoldDB" id="A0A6J4J2G8"/>
<evidence type="ECO:0000313" key="2">
    <source>
        <dbReference type="EMBL" id="CAA9266126.1"/>
    </source>
</evidence>